<dbReference type="Proteomes" id="UP000595703">
    <property type="component" value="Chromosome"/>
</dbReference>
<evidence type="ECO:0000256" key="6">
    <source>
        <dbReference type="ARBA" id="ARBA00022603"/>
    </source>
</evidence>
<dbReference type="GO" id="GO:0005737">
    <property type="term" value="C:cytoplasm"/>
    <property type="evidence" value="ECO:0007669"/>
    <property type="project" value="UniProtKB-SubCell"/>
</dbReference>
<dbReference type="PANTHER" id="PTHR11579">
    <property type="entry name" value="PROTEIN-L-ISOASPARTATE O-METHYLTRANSFERASE"/>
    <property type="match status" value="1"/>
</dbReference>
<reference evidence="12 13" key="3">
    <citation type="journal article" date="2011" name="Nat. Chem. Biol.">
        <title>Reveromycin A biosynthesis uses RevG and RevJ for stereospecific spiroacetal formation.</title>
        <authorList>
            <person name="Takahashi S."/>
            <person name="Toyoda A."/>
            <person name="Sekiyama Y."/>
            <person name="Takagi H."/>
            <person name="Nogawa T."/>
            <person name="Uramoto M."/>
            <person name="Suzuki R."/>
            <person name="Koshino H."/>
            <person name="Kumano T."/>
            <person name="Panthee S."/>
            <person name="Dairi T."/>
            <person name="Ishikawa J."/>
            <person name="Ikeda H."/>
            <person name="Sakaki Y."/>
            <person name="Osada H."/>
        </authorList>
    </citation>
    <scope>NUCLEOTIDE SEQUENCE [LARGE SCALE GENOMIC DNA]</scope>
    <source>
        <strain evidence="12 13">SN-593</strain>
    </source>
</reference>
<name>A0A7U3UWB1_9ACTN</name>
<keyword evidence="13" id="KW-1185">Reference proteome</keyword>
<dbReference type="SUPFAM" id="SSF53335">
    <property type="entry name" value="S-adenosyl-L-methionine-dependent methyltransferases"/>
    <property type="match status" value="1"/>
</dbReference>
<evidence type="ECO:0000256" key="1">
    <source>
        <dbReference type="ARBA" id="ARBA00004496"/>
    </source>
</evidence>
<dbReference type="GO" id="GO:0032259">
    <property type="term" value="P:methylation"/>
    <property type="evidence" value="ECO:0007669"/>
    <property type="project" value="UniProtKB-KW"/>
</dbReference>
<evidence type="ECO:0000313" key="13">
    <source>
        <dbReference type="Proteomes" id="UP000595703"/>
    </source>
</evidence>
<dbReference type="EMBL" id="AP018365">
    <property type="protein sequence ID" value="BBA99796.1"/>
    <property type="molecule type" value="Genomic_DNA"/>
</dbReference>
<sequence length="281" mass="29526">MRAGGTPAAWRGDGVAPGWEAAFEAVPRSAFLPDVMWPYDMGRRRAVTVARSEAPESWRAFADADVPIVTQWDDGAHEGTSPGRVSTSSASMPSVVAAMLGDLRVADGDRVLEVGTGTGWNAALLSHRLGDDRVTTVEVEPAVAAAARGALERAGYRPTVLSGDGRAGHAARAPYDRVIATCGVREIPYAWVQQTAQGGVVLAPWGTHFGNGDAVVRLEVAGQCASGRFTRRVEFMKLRAQRTAVRHHDRVPPEGTAAAEASTTALTEGICSATRAGTAPS</sequence>
<evidence type="ECO:0000256" key="4">
    <source>
        <dbReference type="ARBA" id="ARBA00013346"/>
    </source>
</evidence>
<keyword evidence="7 12" id="KW-0808">Transferase</keyword>
<dbReference type="AlphaFoldDB" id="A0A7U3UWB1"/>
<evidence type="ECO:0000256" key="11">
    <source>
        <dbReference type="ARBA" id="ARBA00031350"/>
    </source>
</evidence>
<accession>A0A7U3UWB1</accession>
<dbReference type="Pfam" id="PF01135">
    <property type="entry name" value="PCMT"/>
    <property type="match status" value="1"/>
</dbReference>
<evidence type="ECO:0000256" key="3">
    <source>
        <dbReference type="ARBA" id="ARBA00011890"/>
    </source>
</evidence>
<comment type="subcellular location">
    <subcellularLocation>
        <location evidence="1">Cytoplasm</location>
    </subcellularLocation>
</comment>
<reference evidence="12 13" key="1">
    <citation type="journal article" date="2010" name="J. Bacteriol.">
        <title>Biochemical characterization of a novel indole prenyltransferase from Streptomyces sp. SN-593.</title>
        <authorList>
            <person name="Takahashi S."/>
            <person name="Takagi H."/>
            <person name="Toyoda A."/>
            <person name="Uramoto M."/>
            <person name="Nogawa T."/>
            <person name="Ueki M."/>
            <person name="Sakaki Y."/>
            <person name="Osada H."/>
        </authorList>
    </citation>
    <scope>NUCLEOTIDE SEQUENCE [LARGE SCALE GENOMIC DNA]</scope>
    <source>
        <strain evidence="12 13">SN-593</strain>
    </source>
</reference>
<proteinExistence type="inferred from homology"/>
<dbReference type="PANTHER" id="PTHR11579:SF0">
    <property type="entry name" value="PROTEIN-L-ISOASPARTATE(D-ASPARTATE) O-METHYLTRANSFERASE"/>
    <property type="match status" value="1"/>
</dbReference>
<dbReference type="GO" id="GO:0004719">
    <property type="term" value="F:protein-L-isoaspartate (D-aspartate) O-methyltransferase activity"/>
    <property type="evidence" value="ECO:0007669"/>
    <property type="project" value="UniProtKB-EC"/>
</dbReference>
<keyword evidence="5" id="KW-0963">Cytoplasm</keyword>
<evidence type="ECO:0000313" key="12">
    <source>
        <dbReference type="EMBL" id="BBA99796.1"/>
    </source>
</evidence>
<dbReference type="KEGG" id="arev:RVR_6573"/>
<gene>
    <name evidence="12" type="ORF">RVR_6573</name>
</gene>
<dbReference type="EC" id="2.1.1.77" evidence="3"/>
<reference evidence="12 13" key="4">
    <citation type="journal article" date="2020" name="Sci. Rep.">
        <title>beta-carboline chemical signals induce reveromycin production through a LuxR family regulator in Streptomyces sp. SN-593.</title>
        <authorList>
            <person name="Panthee S."/>
            <person name="Kito N."/>
            <person name="Hayashi T."/>
            <person name="Shimizu T."/>
            <person name="Ishikawa J."/>
            <person name="Hamamoto H."/>
            <person name="Osada H."/>
            <person name="Takahashi S."/>
        </authorList>
    </citation>
    <scope>NUCLEOTIDE SEQUENCE [LARGE SCALE GENOMIC DNA]</scope>
    <source>
        <strain evidence="12 13">SN-593</strain>
    </source>
</reference>
<dbReference type="Gene3D" id="3.40.50.150">
    <property type="entry name" value="Vaccinia Virus protein VP39"/>
    <property type="match status" value="1"/>
</dbReference>
<evidence type="ECO:0000256" key="2">
    <source>
        <dbReference type="ARBA" id="ARBA00005369"/>
    </source>
</evidence>
<protein>
    <recommendedName>
        <fullName evidence="4">Protein-L-isoaspartate O-methyltransferase</fullName>
        <ecNumber evidence="3">2.1.1.77</ecNumber>
    </recommendedName>
    <alternativeName>
        <fullName evidence="11">L-isoaspartyl protein carboxyl methyltransferase</fullName>
    </alternativeName>
    <alternativeName>
        <fullName evidence="9">Protein L-isoaspartyl methyltransferase</fullName>
    </alternativeName>
    <alternativeName>
        <fullName evidence="10">Protein-beta-aspartate methyltransferase</fullName>
    </alternativeName>
</protein>
<evidence type="ECO:0000256" key="9">
    <source>
        <dbReference type="ARBA" id="ARBA00030757"/>
    </source>
</evidence>
<dbReference type="InterPro" id="IPR029063">
    <property type="entry name" value="SAM-dependent_MTases_sf"/>
</dbReference>
<evidence type="ECO:0000256" key="10">
    <source>
        <dbReference type="ARBA" id="ARBA00031323"/>
    </source>
</evidence>
<keyword evidence="6 12" id="KW-0489">Methyltransferase</keyword>
<evidence type="ECO:0000256" key="8">
    <source>
        <dbReference type="ARBA" id="ARBA00022691"/>
    </source>
</evidence>
<reference evidence="12 13" key="2">
    <citation type="journal article" date="2011" name="J. Antibiot.">
        <title>Furaquinocins I and J: novel polyketide isoprenoid hybrid compounds from Streptomyces reveromyceticus SN-593.</title>
        <authorList>
            <person name="Panthee S."/>
            <person name="Takahashi S."/>
            <person name="Takagi H."/>
            <person name="Nogawa T."/>
            <person name="Oowada E."/>
            <person name="Uramoto M."/>
            <person name="Osada H."/>
        </authorList>
    </citation>
    <scope>NUCLEOTIDE SEQUENCE [LARGE SCALE GENOMIC DNA]</scope>
    <source>
        <strain evidence="12 13">SN-593</strain>
    </source>
</reference>
<keyword evidence="8" id="KW-0949">S-adenosyl-L-methionine</keyword>
<evidence type="ECO:0000256" key="7">
    <source>
        <dbReference type="ARBA" id="ARBA00022679"/>
    </source>
</evidence>
<comment type="similarity">
    <text evidence="2">Belongs to the methyltransferase superfamily. L-isoaspartyl/D-aspartyl protein methyltransferase family.</text>
</comment>
<organism evidence="12 13">
    <name type="scientific">Actinacidiphila reveromycinica</name>
    <dbReference type="NCBI Taxonomy" id="659352"/>
    <lineage>
        <taxon>Bacteria</taxon>
        <taxon>Bacillati</taxon>
        <taxon>Actinomycetota</taxon>
        <taxon>Actinomycetes</taxon>
        <taxon>Kitasatosporales</taxon>
        <taxon>Streptomycetaceae</taxon>
        <taxon>Actinacidiphila</taxon>
    </lineage>
</organism>
<evidence type="ECO:0000256" key="5">
    <source>
        <dbReference type="ARBA" id="ARBA00022490"/>
    </source>
</evidence>
<dbReference type="InterPro" id="IPR000682">
    <property type="entry name" value="PCMT"/>
</dbReference>